<feature type="transmembrane region" description="Helical" evidence="1">
    <location>
        <begin position="210"/>
        <end position="230"/>
    </location>
</feature>
<feature type="transmembrane region" description="Helical" evidence="1">
    <location>
        <begin position="20"/>
        <end position="40"/>
    </location>
</feature>
<sequence>METSFFTLTNFRHLASTFPLSSLITPLIVLLVLTLLVLPIPPVMLDVFFTFNIILALLIIMVAIHTATPMDFSSFPIIILFATVMRLGLNVASTRVVLIKGHEGGDSAGKVIEAFGQFVIGGNYVVGLIVFVILMIINFIVITKGAGRVSEVIARFTLDALPGKQMAIDADLNAGVIDQEAARVRRVQVSQESDFFGSMDGASKFVRGDAVAGILILLINLVGGLLIGTLQHDLSLQEASKAYVLLTIGDGLVAQIPALILSLATAVIV</sequence>
<keyword evidence="1" id="KW-0812">Transmembrane</keyword>
<dbReference type="GO" id="GO:0005886">
    <property type="term" value="C:plasma membrane"/>
    <property type="evidence" value="ECO:0007669"/>
    <property type="project" value="TreeGrafter"/>
</dbReference>
<dbReference type="EMBL" id="UINC01079196">
    <property type="protein sequence ID" value="SVC20967.1"/>
    <property type="molecule type" value="Genomic_DNA"/>
</dbReference>
<feature type="transmembrane region" description="Helical" evidence="1">
    <location>
        <begin position="118"/>
        <end position="142"/>
    </location>
</feature>
<evidence type="ECO:0000256" key="1">
    <source>
        <dbReference type="SAM" id="Phobius"/>
    </source>
</evidence>
<keyword evidence="1" id="KW-0472">Membrane</keyword>
<gene>
    <name evidence="2" type="ORF">METZ01_LOCUS273821</name>
</gene>
<protein>
    <recommendedName>
        <fullName evidence="3">Flagellar biosynthesis protein FlhA</fullName>
    </recommendedName>
</protein>
<dbReference type="PANTHER" id="PTHR30161">
    <property type="entry name" value="FLAGELLAR EXPORT PROTEIN, MEMBRANE FLHA SUBUNIT-RELATED"/>
    <property type="match status" value="1"/>
</dbReference>
<proteinExistence type="predicted"/>
<feature type="transmembrane region" description="Helical" evidence="1">
    <location>
        <begin position="74"/>
        <end position="98"/>
    </location>
</feature>
<feature type="non-terminal residue" evidence="2">
    <location>
        <position position="269"/>
    </location>
</feature>
<reference evidence="2" key="1">
    <citation type="submission" date="2018-05" db="EMBL/GenBank/DDBJ databases">
        <authorList>
            <person name="Lanie J.A."/>
            <person name="Ng W.-L."/>
            <person name="Kazmierczak K.M."/>
            <person name="Andrzejewski T.M."/>
            <person name="Davidsen T.M."/>
            <person name="Wayne K.J."/>
            <person name="Tettelin H."/>
            <person name="Glass J.I."/>
            <person name="Rusch D."/>
            <person name="Podicherti R."/>
            <person name="Tsui H.-C.T."/>
            <person name="Winkler M.E."/>
        </authorList>
    </citation>
    <scope>NUCLEOTIDE SEQUENCE</scope>
</reference>
<organism evidence="2">
    <name type="scientific">marine metagenome</name>
    <dbReference type="NCBI Taxonomy" id="408172"/>
    <lineage>
        <taxon>unclassified sequences</taxon>
        <taxon>metagenomes</taxon>
        <taxon>ecological metagenomes</taxon>
    </lineage>
</organism>
<name>A0A382KD75_9ZZZZ</name>
<feature type="transmembrane region" description="Helical" evidence="1">
    <location>
        <begin position="242"/>
        <end position="268"/>
    </location>
</feature>
<accession>A0A382KD75</accession>
<dbReference type="GO" id="GO:0044780">
    <property type="term" value="P:bacterial-type flagellum assembly"/>
    <property type="evidence" value="ECO:0007669"/>
    <property type="project" value="TreeGrafter"/>
</dbReference>
<evidence type="ECO:0000313" key="2">
    <source>
        <dbReference type="EMBL" id="SVC20967.1"/>
    </source>
</evidence>
<dbReference type="Pfam" id="PF00771">
    <property type="entry name" value="FHIPEP"/>
    <property type="match status" value="1"/>
</dbReference>
<keyword evidence="1" id="KW-1133">Transmembrane helix</keyword>
<dbReference type="AlphaFoldDB" id="A0A382KD75"/>
<dbReference type="GO" id="GO:0009306">
    <property type="term" value="P:protein secretion"/>
    <property type="evidence" value="ECO:0007669"/>
    <property type="project" value="InterPro"/>
</dbReference>
<dbReference type="PRINTS" id="PR00949">
    <property type="entry name" value="TYPE3IMAPROT"/>
</dbReference>
<evidence type="ECO:0008006" key="3">
    <source>
        <dbReference type="Google" id="ProtNLM"/>
    </source>
</evidence>
<dbReference type="PANTHER" id="PTHR30161:SF1">
    <property type="entry name" value="FLAGELLAR BIOSYNTHESIS PROTEIN FLHA-RELATED"/>
    <property type="match status" value="1"/>
</dbReference>
<dbReference type="InterPro" id="IPR001712">
    <property type="entry name" value="T3SS_FHIPEP"/>
</dbReference>
<feature type="transmembrane region" description="Helical" evidence="1">
    <location>
        <begin position="47"/>
        <end position="68"/>
    </location>
</feature>